<keyword evidence="3 4" id="KW-1015">Disulfide bond</keyword>
<dbReference type="InterPro" id="IPR000742">
    <property type="entry name" value="EGF"/>
</dbReference>
<dbReference type="PANTHER" id="PTHR11219:SF69">
    <property type="entry name" value="TENEURIN-A"/>
    <property type="match status" value="1"/>
</dbReference>
<dbReference type="SUPFAM" id="SSF57196">
    <property type="entry name" value="EGF/Laminin"/>
    <property type="match status" value="1"/>
</dbReference>
<evidence type="ECO:0000313" key="8">
    <source>
        <dbReference type="Proteomes" id="UP001141327"/>
    </source>
</evidence>
<evidence type="ECO:0000256" key="5">
    <source>
        <dbReference type="SAM" id="SignalP"/>
    </source>
</evidence>
<dbReference type="Pfam" id="PF25024">
    <property type="entry name" value="EGF_TEN"/>
    <property type="match status" value="1"/>
</dbReference>
<dbReference type="PROSITE" id="PS50026">
    <property type="entry name" value="EGF_3"/>
    <property type="match status" value="1"/>
</dbReference>
<feature type="domain" description="EGF-like" evidence="6">
    <location>
        <begin position="123"/>
        <end position="155"/>
    </location>
</feature>
<reference evidence="7" key="1">
    <citation type="journal article" date="2022" name="bioRxiv">
        <title>Genomics of Preaxostyla Flagellates Illuminates Evolutionary Transitions and the Path Towards Mitochondrial Loss.</title>
        <authorList>
            <person name="Novak L.V.F."/>
            <person name="Treitli S.C."/>
            <person name="Pyrih J."/>
            <person name="Halakuc P."/>
            <person name="Pipaliya S.V."/>
            <person name="Vacek V."/>
            <person name="Brzon O."/>
            <person name="Soukal P."/>
            <person name="Eme L."/>
            <person name="Dacks J.B."/>
            <person name="Karnkowska A."/>
            <person name="Elias M."/>
            <person name="Hampl V."/>
        </authorList>
    </citation>
    <scope>NUCLEOTIDE SEQUENCE</scope>
    <source>
        <strain evidence="7">RCP-MX</strain>
    </source>
</reference>
<dbReference type="EMBL" id="JAPMOS010000014">
    <property type="protein sequence ID" value="KAJ4460239.1"/>
    <property type="molecule type" value="Genomic_DNA"/>
</dbReference>
<proteinExistence type="predicted"/>
<evidence type="ECO:0000256" key="4">
    <source>
        <dbReference type="PROSITE-ProRule" id="PRU00076"/>
    </source>
</evidence>
<evidence type="ECO:0000256" key="3">
    <source>
        <dbReference type="ARBA" id="ARBA00023157"/>
    </source>
</evidence>
<dbReference type="PROSITE" id="PS00022">
    <property type="entry name" value="EGF_1"/>
    <property type="match status" value="3"/>
</dbReference>
<evidence type="ECO:0000313" key="7">
    <source>
        <dbReference type="EMBL" id="KAJ4460239.1"/>
    </source>
</evidence>
<comment type="caution">
    <text evidence="7">The sequence shown here is derived from an EMBL/GenBank/DDBJ whole genome shotgun (WGS) entry which is preliminary data.</text>
</comment>
<feature type="signal peptide" evidence="5">
    <location>
        <begin position="1"/>
        <end position="17"/>
    </location>
</feature>
<dbReference type="PROSITE" id="PS01186">
    <property type="entry name" value="EGF_2"/>
    <property type="match status" value="2"/>
</dbReference>
<dbReference type="SMART" id="SM00181">
    <property type="entry name" value="EGF"/>
    <property type="match status" value="3"/>
</dbReference>
<dbReference type="Gene3D" id="2.10.25.10">
    <property type="entry name" value="Laminin"/>
    <property type="match status" value="4"/>
</dbReference>
<keyword evidence="5" id="KW-0732">Signal</keyword>
<dbReference type="PANTHER" id="PTHR11219">
    <property type="entry name" value="TENEURIN AND N-ACETYLGLUCOSAMINE-1-PHOSPHODIESTER ALPHA-N-ACETYLGLUCOSAMINIDASE"/>
    <property type="match status" value="1"/>
</dbReference>
<evidence type="ECO:0000256" key="2">
    <source>
        <dbReference type="ARBA" id="ARBA00022737"/>
    </source>
</evidence>
<sequence>MMSSVLGIVLLVSTVVATTPYSCPACNTSHGHCRRGECICDIGYSGADCEVSPANCPNQCSNHGTCGTSGCVCNAGWMGPDCATANPYSCAAFSLCNGHGHCRRGECACDAGWGGVDCRTPSAPPTCPNNCTGHGTCSAQGSCICAPQWKGAQCDAAVPCLSHTVEHGNPSSSTLWFADACPGSPVMCSGAGHCRRGECGAPTDIWKVPTLEVLWPRLSRARPSIL</sequence>
<gene>
    <name evidence="7" type="ORF">PAPYR_3629</name>
</gene>
<protein>
    <submittedName>
        <fullName evidence="7">Tenascin</fullName>
    </submittedName>
</protein>
<feature type="chain" id="PRO_5045239232" evidence="5">
    <location>
        <begin position="18"/>
        <end position="226"/>
    </location>
</feature>
<keyword evidence="8" id="KW-1185">Reference proteome</keyword>
<feature type="disulfide bond" evidence="4">
    <location>
        <begin position="127"/>
        <end position="137"/>
    </location>
</feature>
<dbReference type="Proteomes" id="UP001141327">
    <property type="component" value="Unassembled WGS sequence"/>
</dbReference>
<organism evidence="7 8">
    <name type="scientific">Paratrimastix pyriformis</name>
    <dbReference type="NCBI Taxonomy" id="342808"/>
    <lineage>
        <taxon>Eukaryota</taxon>
        <taxon>Metamonada</taxon>
        <taxon>Preaxostyla</taxon>
        <taxon>Paratrimastigidae</taxon>
        <taxon>Paratrimastix</taxon>
    </lineage>
</organism>
<keyword evidence="2" id="KW-0677">Repeat</keyword>
<accession>A0ABQ8UM29</accession>
<evidence type="ECO:0000259" key="6">
    <source>
        <dbReference type="PROSITE" id="PS50026"/>
    </source>
</evidence>
<evidence type="ECO:0000256" key="1">
    <source>
        <dbReference type="ARBA" id="ARBA00022536"/>
    </source>
</evidence>
<keyword evidence="1 4" id="KW-0245">EGF-like domain</keyword>
<comment type="caution">
    <text evidence="4">Lacks conserved residue(s) required for the propagation of feature annotation.</text>
</comment>
<name>A0ABQ8UM29_9EUKA</name>
<feature type="disulfide bond" evidence="4">
    <location>
        <begin position="145"/>
        <end position="154"/>
    </location>
</feature>
<dbReference type="InterPro" id="IPR051216">
    <property type="entry name" value="Teneurin"/>
</dbReference>